<sequence>MTVARSAAAIIHYARSFSAEAKLLKGPAPELAELLRNTAEAIQNGQEVTEKFHRSTVSAKEITTMAERVETARAEAREKFRQMDEGLENIDDAATHVRFMRQVAALKAEAAPYMGQPQMTDYQRPAERGRFEGMVARTPREIEIKKEADKQVRKIAEKYGVNPSATVERYSGGSPSKALADQYSDAEARERERHRSEHGDHKETAAQRDQEFARMHDEIAVIYAAANAMAREIGGTVEGPKQHTETVPSMDAAGASHATEVNATKKTAPEDQQRLDQERRNAERKARERDGGRGL</sequence>
<feature type="compositionally biased region" description="Basic and acidic residues" evidence="1">
    <location>
        <begin position="267"/>
        <end position="295"/>
    </location>
</feature>
<dbReference type="EMBL" id="JBDNCH010000002">
    <property type="protein sequence ID" value="MEN9062729.1"/>
    <property type="molecule type" value="Genomic_DNA"/>
</dbReference>
<name>A0AAW9SFA8_9RHOB</name>
<keyword evidence="3" id="KW-1185">Reference proteome</keyword>
<organism evidence="2 3">
    <name type="scientific">Ponticoccus litoralis</name>
    <dbReference type="NCBI Taxonomy" id="422297"/>
    <lineage>
        <taxon>Bacteria</taxon>
        <taxon>Pseudomonadati</taxon>
        <taxon>Pseudomonadota</taxon>
        <taxon>Alphaproteobacteria</taxon>
        <taxon>Rhodobacterales</taxon>
        <taxon>Roseobacteraceae</taxon>
        <taxon>Ponticoccus</taxon>
    </lineage>
</organism>
<feature type="region of interest" description="Disordered" evidence="1">
    <location>
        <begin position="234"/>
        <end position="295"/>
    </location>
</feature>
<dbReference type="Proteomes" id="UP001428774">
    <property type="component" value="Unassembled WGS sequence"/>
</dbReference>
<feature type="compositionally biased region" description="Basic and acidic residues" evidence="1">
    <location>
        <begin position="186"/>
        <end position="209"/>
    </location>
</feature>
<proteinExistence type="predicted"/>
<reference evidence="2 3" key="1">
    <citation type="submission" date="2024-05" db="EMBL/GenBank/DDBJ databases">
        <title>Genome sequence of Ponticoccus litoralis KCCM 90028.</title>
        <authorList>
            <person name="Kim J.M."/>
            <person name="Lee J.K."/>
            <person name="Choi B.J."/>
            <person name="Bayburt H."/>
            <person name="Baek J.H."/>
            <person name="Jeon C.O."/>
        </authorList>
    </citation>
    <scope>NUCLEOTIDE SEQUENCE [LARGE SCALE GENOMIC DNA]</scope>
    <source>
        <strain evidence="2 3">KCCM 90028</strain>
    </source>
</reference>
<feature type="region of interest" description="Disordered" evidence="1">
    <location>
        <begin position="165"/>
        <end position="209"/>
    </location>
</feature>
<evidence type="ECO:0000256" key="1">
    <source>
        <dbReference type="SAM" id="MobiDB-lite"/>
    </source>
</evidence>
<gene>
    <name evidence="2" type="ORF">ABFB10_18805</name>
</gene>
<evidence type="ECO:0000313" key="3">
    <source>
        <dbReference type="Proteomes" id="UP001428774"/>
    </source>
</evidence>
<dbReference type="RefSeq" id="WP_347167667.1">
    <property type="nucleotide sequence ID" value="NZ_JBDNCH010000002.1"/>
</dbReference>
<accession>A0AAW9SFA8</accession>
<comment type="caution">
    <text evidence="2">The sequence shown here is derived from an EMBL/GenBank/DDBJ whole genome shotgun (WGS) entry which is preliminary data.</text>
</comment>
<dbReference type="AlphaFoldDB" id="A0AAW9SFA8"/>
<evidence type="ECO:0000313" key="2">
    <source>
        <dbReference type="EMBL" id="MEN9062729.1"/>
    </source>
</evidence>
<protein>
    <submittedName>
        <fullName evidence="2">Uncharacterized protein</fullName>
    </submittedName>
</protein>